<reference evidence="1 2" key="1">
    <citation type="journal article" date="2023" name="bioRxiv">
        <title>High-quality genome assemblies of four members of thePodospora anserinaspecies complex.</title>
        <authorList>
            <person name="Ament-Velasquez S.L."/>
            <person name="Vogan A.A."/>
            <person name="Wallerman O."/>
            <person name="Hartmann F."/>
            <person name="Gautier V."/>
            <person name="Silar P."/>
            <person name="Giraud T."/>
            <person name="Johannesson H."/>
        </authorList>
    </citation>
    <scope>NUCLEOTIDE SEQUENCE [LARGE SCALE GENOMIC DNA]</scope>
    <source>
        <strain evidence="1 2">CBS 124.78</strain>
    </source>
</reference>
<dbReference type="PANTHER" id="PTHR21581:SF6">
    <property type="entry name" value="TRAFFICKING PROTEIN PARTICLE COMPLEX SUBUNIT 12"/>
    <property type="match status" value="1"/>
</dbReference>
<evidence type="ECO:0000313" key="2">
    <source>
        <dbReference type="Proteomes" id="UP001323617"/>
    </source>
</evidence>
<dbReference type="Gene3D" id="1.25.40.10">
    <property type="entry name" value="Tetratricopeptide repeat domain"/>
    <property type="match status" value="1"/>
</dbReference>
<name>A0ABR0HUJ4_9PEZI</name>
<gene>
    <name evidence="1" type="ORF">QC764_0096520</name>
</gene>
<dbReference type="Proteomes" id="UP001323617">
    <property type="component" value="Unassembled WGS sequence"/>
</dbReference>
<keyword evidence="2" id="KW-1185">Reference proteome</keyword>
<protein>
    <submittedName>
        <fullName evidence="1">Uncharacterized protein</fullName>
    </submittedName>
</protein>
<dbReference type="SUPFAM" id="SSF48452">
    <property type="entry name" value="TPR-like"/>
    <property type="match status" value="1"/>
</dbReference>
<dbReference type="InterPro" id="IPR011990">
    <property type="entry name" value="TPR-like_helical_dom_sf"/>
</dbReference>
<dbReference type="RefSeq" id="XP_062797858.1">
    <property type="nucleotide sequence ID" value="XM_062940996.1"/>
</dbReference>
<proteinExistence type="predicted"/>
<evidence type="ECO:0000313" key="1">
    <source>
        <dbReference type="EMBL" id="KAK4671562.1"/>
    </source>
</evidence>
<organism evidence="1 2">
    <name type="scientific">Podospora pseudoanserina</name>
    <dbReference type="NCBI Taxonomy" id="2609844"/>
    <lineage>
        <taxon>Eukaryota</taxon>
        <taxon>Fungi</taxon>
        <taxon>Dikarya</taxon>
        <taxon>Ascomycota</taxon>
        <taxon>Pezizomycotina</taxon>
        <taxon>Sordariomycetes</taxon>
        <taxon>Sordariomycetidae</taxon>
        <taxon>Sordariales</taxon>
        <taxon>Podosporaceae</taxon>
        <taxon>Podospora</taxon>
    </lineage>
</organism>
<comment type="caution">
    <text evidence="1">The sequence shown here is derived from an EMBL/GenBank/DDBJ whole genome shotgun (WGS) entry which is preliminary data.</text>
</comment>
<dbReference type="EMBL" id="JAFFHC010000006">
    <property type="protein sequence ID" value="KAK4671562.1"/>
    <property type="molecule type" value="Genomic_DNA"/>
</dbReference>
<dbReference type="PANTHER" id="PTHR21581">
    <property type="entry name" value="D-ALANYL-D-ALANINE CARBOXYPEPTIDASE"/>
    <property type="match status" value="1"/>
</dbReference>
<accession>A0ABR0HUJ4</accession>
<dbReference type="GeneID" id="87961743"/>
<sequence length="105" mass="11984">MADGEYEEAVAKWRELEEEEEGDEMVMVNLAVCLLYVGRMQEGRALLEGMVDAGRSSHTLLFNLTTMYELCTERARSLKVRLSEKVAAMEETNDGWEKTNADFKL</sequence>